<proteinExistence type="predicted"/>
<evidence type="ECO:0000313" key="1">
    <source>
        <dbReference type="EMBL" id="AFR35872.1"/>
    </source>
</evidence>
<dbReference type="HOGENOM" id="CLU_1634106_0_0_10"/>
<dbReference type="PATRIC" id="fig|1228997.3.peg.1270"/>
<name>J9R818_RIEAN</name>
<dbReference type="KEGG" id="rag:B739_1274"/>
<keyword evidence="2" id="KW-1185">Reference proteome</keyword>
<dbReference type="RefSeq" id="WP_014938205.1">
    <property type="nucleotide sequence ID" value="NC_018609.1"/>
</dbReference>
<dbReference type="Proteomes" id="UP000006276">
    <property type="component" value="Chromosome"/>
</dbReference>
<sequence length="162" mass="18717">MKFRTYNDSDSSTQLFVSIENKKQTVIQNDYVFAGFSNGIHPYHRNRINWVVEILKTKGIILNIAEVPTVDKMASDVDNGELVFENLFIPKGFDKKSEDGNTYLLFQDTEMGRGWACLIKNNEILTQGHRDTILDELEDGDFIRSFEIDYKVETVENLLEKI</sequence>
<dbReference type="EMBL" id="CP003787">
    <property type="protein sequence ID" value="AFR35872.1"/>
    <property type="molecule type" value="Genomic_DNA"/>
</dbReference>
<dbReference type="AlphaFoldDB" id="J9R818"/>
<organism evidence="1 2">
    <name type="scientific">Riemerella anatipestifer RA-CH-1</name>
    <dbReference type="NCBI Taxonomy" id="1228997"/>
    <lineage>
        <taxon>Bacteria</taxon>
        <taxon>Pseudomonadati</taxon>
        <taxon>Bacteroidota</taxon>
        <taxon>Flavobacteriia</taxon>
        <taxon>Flavobacteriales</taxon>
        <taxon>Weeksellaceae</taxon>
        <taxon>Riemerella</taxon>
    </lineage>
</organism>
<gene>
    <name evidence="1" type="ORF">B739_1274</name>
</gene>
<evidence type="ECO:0000313" key="2">
    <source>
        <dbReference type="Proteomes" id="UP000006276"/>
    </source>
</evidence>
<accession>J9R818</accession>
<protein>
    <submittedName>
        <fullName evidence="1">Uncharacterized protein</fullName>
    </submittedName>
</protein>
<reference evidence="1 2" key="1">
    <citation type="submission" date="2012-09" db="EMBL/GenBank/DDBJ databases">
        <title>Riemerella anatipestifer vaccine strains.</title>
        <authorList>
            <person name="Chun C.A."/>
            <person name="Shu W.M."/>
            <person name="Kang Z.D."/>
            <person name="Jia W.X."/>
        </authorList>
    </citation>
    <scope>NUCLEOTIDE SEQUENCE [LARGE SCALE GENOMIC DNA]</scope>
    <source>
        <strain evidence="1 2">RA-CH-1</strain>
    </source>
</reference>